<dbReference type="SUPFAM" id="SSF51735">
    <property type="entry name" value="NAD(P)-binding Rossmann-fold domains"/>
    <property type="match status" value="1"/>
</dbReference>
<dbReference type="PROSITE" id="PS00061">
    <property type="entry name" value="ADH_SHORT"/>
    <property type="match status" value="1"/>
</dbReference>
<dbReference type="InterPro" id="IPR002347">
    <property type="entry name" value="SDR_fam"/>
</dbReference>
<dbReference type="CDD" id="cd05355">
    <property type="entry name" value="SDR_c1"/>
    <property type="match status" value="1"/>
</dbReference>
<dbReference type="Gene3D" id="3.40.50.720">
    <property type="entry name" value="NAD(P)-binding Rossmann-like Domain"/>
    <property type="match status" value="1"/>
</dbReference>
<proteinExistence type="inferred from homology"/>
<dbReference type="Pfam" id="PF13561">
    <property type="entry name" value="adh_short_C2"/>
    <property type="match status" value="1"/>
</dbReference>
<dbReference type="InterPro" id="IPR020904">
    <property type="entry name" value="Sc_DH/Rdtase_CS"/>
</dbReference>
<evidence type="ECO:0000256" key="1">
    <source>
        <dbReference type="ARBA" id="ARBA00006484"/>
    </source>
</evidence>
<keyword evidence="2" id="KW-0560">Oxidoreductase</keyword>
<name>A0A5J6SIN1_9BACI</name>
<dbReference type="EMBL" id="CP031223">
    <property type="protein sequence ID" value="QFF97701.1"/>
    <property type="molecule type" value="Genomic_DNA"/>
</dbReference>
<dbReference type="InterPro" id="IPR036291">
    <property type="entry name" value="NAD(P)-bd_dom_sf"/>
</dbReference>
<dbReference type="GO" id="GO:0008206">
    <property type="term" value="P:bile acid metabolic process"/>
    <property type="evidence" value="ECO:0007669"/>
    <property type="project" value="UniProtKB-ARBA"/>
</dbReference>
<evidence type="ECO:0000313" key="3">
    <source>
        <dbReference type="EMBL" id="QFF97701.1"/>
    </source>
</evidence>
<dbReference type="OrthoDB" id="9803333at2"/>
<dbReference type="Proteomes" id="UP000325517">
    <property type="component" value="Chromosome"/>
</dbReference>
<protein>
    <submittedName>
        <fullName evidence="3">SDR family NAD(P)-dependent oxidoreductase</fullName>
    </submittedName>
</protein>
<dbReference type="KEGG" id="psyo:PB01_02145"/>
<sequence length="293" mass="31913">MTTDKYEQIHKEISGQTQNQQPGIEEEMTPAPIFDDKDYIGSGKLKGKVAIITGGDSGIGRAVSIAFAKEGANVAIVYLDENEDKDADKTVKLIEDYGVKAFKIKTDLSDDENCQRVVDQVIQQFGYINILVNNAGKQFPTKDFLKITPDQLQETFSTNIFSMFYLTQAVLPHMKKGDTIVNTSSVTAYNGAPELIDYSATKGAITTFTRSLALNLIEKGIRVNAVAPGPIWTPLIPATFNKKKVEKHGDDTPIGRCGQPAENAPAYVFLTSSDSSYMTGQTIHVDGGNFVGS</sequence>
<dbReference type="PANTHER" id="PTHR48107:SF16">
    <property type="entry name" value="NADPH-DEPENDENT ALDEHYDE REDUCTASE 1, CHLOROPLASTIC"/>
    <property type="match status" value="1"/>
</dbReference>
<dbReference type="AlphaFoldDB" id="A0A5J6SIN1"/>
<evidence type="ECO:0000313" key="4">
    <source>
        <dbReference type="Proteomes" id="UP000325517"/>
    </source>
</evidence>
<dbReference type="PRINTS" id="PR00080">
    <property type="entry name" value="SDRFAMILY"/>
</dbReference>
<dbReference type="GO" id="GO:0016614">
    <property type="term" value="F:oxidoreductase activity, acting on CH-OH group of donors"/>
    <property type="evidence" value="ECO:0007669"/>
    <property type="project" value="UniProtKB-ARBA"/>
</dbReference>
<dbReference type="PRINTS" id="PR00081">
    <property type="entry name" value="GDHRDH"/>
</dbReference>
<dbReference type="RefSeq" id="WP_151698646.1">
    <property type="nucleotide sequence ID" value="NZ_CP031223.1"/>
</dbReference>
<dbReference type="NCBIfam" id="NF005559">
    <property type="entry name" value="PRK07231.1"/>
    <property type="match status" value="1"/>
</dbReference>
<comment type="similarity">
    <text evidence="1">Belongs to the short-chain dehydrogenases/reductases (SDR) family.</text>
</comment>
<accession>A0A5J6SIN1</accession>
<keyword evidence="4" id="KW-1185">Reference proteome</keyword>
<evidence type="ECO:0000256" key="2">
    <source>
        <dbReference type="ARBA" id="ARBA00023002"/>
    </source>
</evidence>
<dbReference type="FunFam" id="3.40.50.720:FF:000084">
    <property type="entry name" value="Short-chain dehydrogenase reductase"/>
    <property type="match status" value="1"/>
</dbReference>
<organism evidence="3 4">
    <name type="scientific">Psychrobacillus glaciei</name>
    <dbReference type="NCBI Taxonomy" id="2283160"/>
    <lineage>
        <taxon>Bacteria</taxon>
        <taxon>Bacillati</taxon>
        <taxon>Bacillota</taxon>
        <taxon>Bacilli</taxon>
        <taxon>Bacillales</taxon>
        <taxon>Bacillaceae</taxon>
        <taxon>Psychrobacillus</taxon>
    </lineage>
</organism>
<gene>
    <name evidence="3" type="ORF">PB01_02145</name>
</gene>
<reference evidence="3 4" key="1">
    <citation type="submission" date="2018-07" db="EMBL/GenBank/DDBJ databases">
        <title>Complete genome sequence of Psychrobacillus sp. PB01, isolated from iceberg, and comparative genome analysis of Psychrobacillus strains.</title>
        <authorList>
            <person name="Lee P.C."/>
        </authorList>
    </citation>
    <scope>NUCLEOTIDE SEQUENCE [LARGE SCALE GENOMIC DNA]</scope>
    <source>
        <strain evidence="3 4">PB01</strain>
    </source>
</reference>
<dbReference type="PANTHER" id="PTHR48107">
    <property type="entry name" value="NADPH-DEPENDENT ALDEHYDE REDUCTASE-LIKE PROTEIN, CHLOROPLASTIC-RELATED"/>
    <property type="match status" value="1"/>
</dbReference>
<dbReference type="NCBIfam" id="NF005214">
    <property type="entry name" value="PRK06701.1"/>
    <property type="match status" value="1"/>
</dbReference>